<dbReference type="PANTHER" id="PTHR11439">
    <property type="entry name" value="GAG-POL-RELATED RETROTRANSPOSON"/>
    <property type="match status" value="1"/>
</dbReference>
<dbReference type="EMBL" id="PQIB02000009">
    <property type="protein sequence ID" value="RLM98101.1"/>
    <property type="molecule type" value="Genomic_DNA"/>
</dbReference>
<organism evidence="2 3">
    <name type="scientific">Panicum miliaceum</name>
    <name type="common">Proso millet</name>
    <name type="synonym">Broomcorn millet</name>
    <dbReference type="NCBI Taxonomy" id="4540"/>
    <lineage>
        <taxon>Eukaryota</taxon>
        <taxon>Viridiplantae</taxon>
        <taxon>Streptophyta</taxon>
        <taxon>Embryophyta</taxon>
        <taxon>Tracheophyta</taxon>
        <taxon>Spermatophyta</taxon>
        <taxon>Magnoliopsida</taxon>
        <taxon>Liliopsida</taxon>
        <taxon>Poales</taxon>
        <taxon>Poaceae</taxon>
        <taxon>PACMAD clade</taxon>
        <taxon>Panicoideae</taxon>
        <taxon>Panicodae</taxon>
        <taxon>Paniceae</taxon>
        <taxon>Panicinae</taxon>
        <taxon>Panicum</taxon>
        <taxon>Panicum sect. Panicum</taxon>
    </lineage>
</organism>
<dbReference type="STRING" id="4540.A0A3L6R6R4"/>
<dbReference type="CDD" id="cd09272">
    <property type="entry name" value="RNase_HI_RT_Ty1"/>
    <property type="match status" value="1"/>
</dbReference>
<name>A0A3L6R6R4_PANMI</name>
<dbReference type="InterPro" id="IPR043502">
    <property type="entry name" value="DNA/RNA_pol_sf"/>
</dbReference>
<keyword evidence="3" id="KW-1185">Reference proteome</keyword>
<evidence type="ECO:0000313" key="3">
    <source>
        <dbReference type="Proteomes" id="UP000275267"/>
    </source>
</evidence>
<evidence type="ECO:0000313" key="2">
    <source>
        <dbReference type="EMBL" id="RLM98101.1"/>
    </source>
</evidence>
<dbReference type="PANTHER" id="PTHR11439:SF515">
    <property type="entry name" value="GAG-POL POLYPROTEIN"/>
    <property type="match status" value="1"/>
</dbReference>
<dbReference type="OrthoDB" id="443140at2759"/>
<gene>
    <name evidence="2" type="ORF">C2845_PM06G31290</name>
</gene>
<feature type="domain" description="Reverse transcriptase Ty1/copia-type" evidence="1">
    <location>
        <begin position="1"/>
        <end position="57"/>
    </location>
</feature>
<evidence type="ECO:0000259" key="1">
    <source>
        <dbReference type="Pfam" id="PF07727"/>
    </source>
</evidence>
<reference evidence="3" key="1">
    <citation type="journal article" date="2019" name="Nat. Commun.">
        <title>The genome of broomcorn millet.</title>
        <authorList>
            <person name="Zou C."/>
            <person name="Miki D."/>
            <person name="Li D."/>
            <person name="Tang Q."/>
            <person name="Xiao L."/>
            <person name="Rajput S."/>
            <person name="Deng P."/>
            <person name="Jia W."/>
            <person name="Huang R."/>
            <person name="Zhang M."/>
            <person name="Sun Y."/>
            <person name="Hu J."/>
            <person name="Fu X."/>
            <person name="Schnable P.S."/>
            <person name="Li F."/>
            <person name="Zhang H."/>
            <person name="Feng B."/>
            <person name="Zhu X."/>
            <person name="Liu R."/>
            <person name="Schnable J.C."/>
            <person name="Zhu J.-K."/>
            <person name="Zhang H."/>
        </authorList>
    </citation>
    <scope>NUCLEOTIDE SEQUENCE [LARGE SCALE GENOMIC DNA]</scope>
</reference>
<comment type="caution">
    <text evidence="2">The sequence shown here is derived from an EMBL/GenBank/DDBJ whole genome shotgun (WGS) entry which is preliminary data.</text>
</comment>
<accession>A0A3L6R6R4</accession>
<dbReference type="Pfam" id="PF07727">
    <property type="entry name" value="RVT_2"/>
    <property type="match status" value="1"/>
</dbReference>
<dbReference type="SUPFAM" id="SSF56672">
    <property type="entry name" value="DNA/RNA polymerases"/>
    <property type="match status" value="1"/>
</dbReference>
<proteinExistence type="predicted"/>
<protein>
    <submittedName>
        <fullName evidence="2">Retrotransposon protein, putative, unclassified</fullName>
    </submittedName>
</protein>
<dbReference type="Proteomes" id="UP000275267">
    <property type="component" value="Unassembled WGS sequence"/>
</dbReference>
<sequence length="300" mass="33699">MKTMFRMSDLGLLTYYLGIEVEQSKNAITLRQSAYARKLLERSGLGECRVCQTPMEKLKLSKNNTAPLVDATSYRSIVGGLRYLTHTRPDIGFAVGYVSRFMAEPREDHLAAVKHLLRYVAGTRDYELIYPRRSRGALELIGYCDSDMVGDVDGRRSTTGVLFFLGACPISWQSVKQRVVALSTYEAEYIAAATTCCQRVWLGRPLAELTGDEARAPALMVDNKSAIALAKNPVLHDRSKHIDTKFHFIRDCIDGGQIKLEYVETAWQLGDILTKPLGRLRLQELRTKIGVEEIKEGPHN</sequence>
<dbReference type="AlphaFoldDB" id="A0A3L6R6R4"/>
<dbReference type="InterPro" id="IPR013103">
    <property type="entry name" value="RVT_2"/>
</dbReference>